<feature type="compositionally biased region" description="Polar residues" evidence="1">
    <location>
        <begin position="94"/>
        <end position="105"/>
    </location>
</feature>
<organism evidence="2 3">
    <name type="scientific">Bionectria ochroleuca</name>
    <name type="common">Gliocladium roseum</name>
    <dbReference type="NCBI Taxonomy" id="29856"/>
    <lineage>
        <taxon>Eukaryota</taxon>
        <taxon>Fungi</taxon>
        <taxon>Dikarya</taxon>
        <taxon>Ascomycota</taxon>
        <taxon>Pezizomycotina</taxon>
        <taxon>Sordariomycetes</taxon>
        <taxon>Hypocreomycetidae</taxon>
        <taxon>Hypocreales</taxon>
        <taxon>Bionectriaceae</taxon>
        <taxon>Clonostachys</taxon>
    </lineage>
</organism>
<feature type="compositionally biased region" description="Polar residues" evidence="1">
    <location>
        <begin position="112"/>
        <end position="125"/>
    </location>
</feature>
<comment type="caution">
    <text evidence="2">The sequence shown here is derived from an EMBL/GenBank/DDBJ whole genome shotgun (WGS) entry which is preliminary data.</text>
</comment>
<dbReference type="Proteomes" id="UP000616885">
    <property type="component" value="Unassembled WGS sequence"/>
</dbReference>
<dbReference type="EMBL" id="JADCTT010000006">
    <property type="protein sequence ID" value="KAF9750627.1"/>
    <property type="molecule type" value="Genomic_DNA"/>
</dbReference>
<proteinExistence type="predicted"/>
<dbReference type="AlphaFoldDB" id="A0A8H7TN89"/>
<gene>
    <name evidence="2" type="ORF">IM811_014847</name>
</gene>
<name>A0A8H7TN89_BIOOC</name>
<reference evidence="2" key="1">
    <citation type="submission" date="2020-10" db="EMBL/GenBank/DDBJ databases">
        <title>High-Quality Genome Resource of Clonostachys rosea strain S41 by Oxford Nanopore Long-Read Sequencing.</title>
        <authorList>
            <person name="Wang H."/>
        </authorList>
    </citation>
    <scope>NUCLEOTIDE SEQUENCE</scope>
    <source>
        <strain evidence="2">S41</strain>
    </source>
</reference>
<evidence type="ECO:0000313" key="3">
    <source>
        <dbReference type="Proteomes" id="UP000616885"/>
    </source>
</evidence>
<feature type="compositionally biased region" description="Low complexity" evidence="1">
    <location>
        <begin position="168"/>
        <end position="180"/>
    </location>
</feature>
<feature type="compositionally biased region" description="Polar residues" evidence="1">
    <location>
        <begin position="28"/>
        <end position="47"/>
    </location>
</feature>
<accession>A0A8H7TN89</accession>
<sequence length="921" mass="104841">MAKKWPNRSQKAKANGQPENQPAAASGAQAQDENPLQQRSENITTESGRPPRRNRRKQHQKKASGPNPGVVPPSNQGNQPPRIQPNPPGRNPQDPHQGNQQNRPQANHKRPTQGNRTNLPRQGRNQAWKIKTPAPLPAPNDQPSSSHQADQADLQPSRASNMSRRGRNQWGRRGNGPQRNENSSGLGPIMARKPQSDEIEIYGIVQSTQRLEKFGFRPEVTLLSTSEYYKAWEKMAVARSAKPSRADLYDVADGIQGALGLRSRNSTLFIHRPALHQGCRKGGDQAGLLGLLYTGGIGSTLGEQIFASGLKTVQSLALASLKAWDAIVSASNIWNFLSRDFHSQGHNGVFLVVTPEYTVGDFLRARDLDPLSLNPTNPVRGWFDKVIDEELEIFTTINKVHDLVEKNQLDHALIASMSPSTVTVISELSTTKDIWRHRQFVWTDPRAMFEPQHRMLGNCLKTMIRKLYQHRQGIKVLHFEKTPLLDRRVLAIILRGLPKVTMIGIYDCPLIHFGDVICILDLIHEINLSRRENGLPLIDSFDFRPHYENGMPFDEANSACYGLTWDPLRLEVVQRGFYNIILKAFLKSQAMNLKLLFDRDSPFRDFLFQVPNLPFGVPCFLDALYRYVDIQGDSFQVQRERRRALFDLLKPIRLHLDDAFDKDWPSWYLNEMGETLITCASCGYETLGEFYPVDIRNAGPDHTICAGCTLQRWFDKQAHHLRLVKLDNLKVLFTAWEAYDFNLYAPVDAGASAILNLKVERITKPGETAQLHHKQNKMHFDSLQNLPSLEKLGDLSGDSELIWRKFMFECEQTDLFCRVVRLLCAKKKPGKADKFLTSFAPSYTPDHVDEMQKARLRTYERQSHDFKTVMDAHVGHVEKRWAPGYPRDSNQLLYLDSGRNERAMSWTEAHYEGWGISERYC</sequence>
<feature type="compositionally biased region" description="Basic residues" evidence="1">
    <location>
        <begin position="50"/>
        <end position="62"/>
    </location>
</feature>
<protein>
    <submittedName>
        <fullName evidence="2">Uncharacterized protein</fullName>
    </submittedName>
</protein>
<evidence type="ECO:0000256" key="1">
    <source>
        <dbReference type="SAM" id="MobiDB-lite"/>
    </source>
</evidence>
<feature type="region of interest" description="Disordered" evidence="1">
    <location>
        <begin position="1"/>
        <end position="191"/>
    </location>
</feature>
<evidence type="ECO:0000313" key="2">
    <source>
        <dbReference type="EMBL" id="KAF9750627.1"/>
    </source>
</evidence>